<accession>A0AAD1XN62</accession>
<dbReference type="Gene3D" id="3.30.40.10">
    <property type="entry name" value="Zinc/RING finger domain, C3HC4 (zinc finger)"/>
    <property type="match status" value="1"/>
</dbReference>
<keyword evidence="11" id="KW-1185">Reference proteome</keyword>
<comment type="caution">
    <text evidence="10">The sequence shown here is derived from an EMBL/GenBank/DDBJ whole genome shotgun (WGS) entry which is preliminary data.</text>
</comment>
<keyword evidence="4" id="KW-0479">Metal-binding</keyword>
<keyword evidence="3" id="KW-0808">Transferase</keyword>
<dbReference type="InterPro" id="IPR058981">
    <property type="entry name" value="MGRN1/RNF157-like_N"/>
</dbReference>
<name>A0AAD1XN62_EUPCR</name>
<keyword evidence="7" id="KW-0862">Zinc</keyword>
<proteinExistence type="predicted"/>
<keyword evidence="6" id="KW-0833">Ubl conjugation pathway</keyword>
<feature type="domain" description="RING-type" evidence="9">
    <location>
        <begin position="205"/>
        <end position="244"/>
    </location>
</feature>
<dbReference type="AlphaFoldDB" id="A0AAD1XN62"/>
<dbReference type="GO" id="GO:0008270">
    <property type="term" value="F:zinc ion binding"/>
    <property type="evidence" value="ECO:0007669"/>
    <property type="project" value="UniProtKB-KW"/>
</dbReference>
<reference evidence="10" key="1">
    <citation type="submission" date="2023-07" db="EMBL/GenBank/DDBJ databases">
        <authorList>
            <consortium name="AG Swart"/>
            <person name="Singh M."/>
            <person name="Singh A."/>
            <person name="Seah K."/>
            <person name="Emmerich C."/>
        </authorList>
    </citation>
    <scope>NUCLEOTIDE SEQUENCE</scope>
    <source>
        <strain evidence="10">DP1</strain>
    </source>
</reference>
<evidence type="ECO:0000256" key="6">
    <source>
        <dbReference type="ARBA" id="ARBA00022786"/>
    </source>
</evidence>
<dbReference type="InterPro" id="IPR013083">
    <property type="entry name" value="Znf_RING/FYVE/PHD"/>
</dbReference>
<evidence type="ECO:0000256" key="8">
    <source>
        <dbReference type="PROSITE-ProRule" id="PRU00175"/>
    </source>
</evidence>
<dbReference type="EC" id="2.3.2.27" evidence="2"/>
<evidence type="ECO:0000256" key="4">
    <source>
        <dbReference type="ARBA" id="ARBA00022723"/>
    </source>
</evidence>
<evidence type="ECO:0000256" key="2">
    <source>
        <dbReference type="ARBA" id="ARBA00012483"/>
    </source>
</evidence>
<evidence type="ECO:0000259" key="9">
    <source>
        <dbReference type="PROSITE" id="PS50089"/>
    </source>
</evidence>
<dbReference type="GO" id="GO:0016567">
    <property type="term" value="P:protein ubiquitination"/>
    <property type="evidence" value="ECO:0007669"/>
    <property type="project" value="TreeGrafter"/>
</dbReference>
<dbReference type="Pfam" id="PF26192">
    <property type="entry name" value="RNF157-like_N"/>
    <property type="match status" value="1"/>
</dbReference>
<dbReference type="PANTHER" id="PTHR22996">
    <property type="entry name" value="MAHOGUNIN"/>
    <property type="match status" value="1"/>
</dbReference>
<gene>
    <name evidence="10" type="ORF">ECRASSUSDP1_LOCUS17114</name>
</gene>
<evidence type="ECO:0000256" key="7">
    <source>
        <dbReference type="ARBA" id="ARBA00022833"/>
    </source>
</evidence>
<evidence type="ECO:0000256" key="1">
    <source>
        <dbReference type="ARBA" id="ARBA00000900"/>
    </source>
</evidence>
<dbReference type="PROSITE" id="PS50089">
    <property type="entry name" value="ZF_RING_2"/>
    <property type="match status" value="1"/>
</dbReference>
<dbReference type="GO" id="GO:0005737">
    <property type="term" value="C:cytoplasm"/>
    <property type="evidence" value="ECO:0007669"/>
    <property type="project" value="TreeGrafter"/>
</dbReference>
<evidence type="ECO:0000256" key="5">
    <source>
        <dbReference type="ARBA" id="ARBA00022771"/>
    </source>
</evidence>
<dbReference type="PANTHER" id="PTHR22996:SF0">
    <property type="entry name" value="RE60872P-RELATED"/>
    <property type="match status" value="1"/>
</dbReference>
<comment type="catalytic activity">
    <reaction evidence="1">
        <text>S-ubiquitinyl-[E2 ubiquitin-conjugating enzyme]-L-cysteine + [acceptor protein]-L-lysine = [E2 ubiquitin-conjugating enzyme]-L-cysteine + N(6)-ubiquitinyl-[acceptor protein]-L-lysine.</text>
        <dbReference type="EC" id="2.3.2.27"/>
    </reaction>
</comment>
<dbReference type="SUPFAM" id="SSF57850">
    <property type="entry name" value="RING/U-box"/>
    <property type="match status" value="1"/>
</dbReference>
<protein>
    <recommendedName>
        <fullName evidence="2">RING-type E3 ubiquitin transferase</fullName>
        <ecNumber evidence="2">2.3.2.27</ecNumber>
    </recommendedName>
</protein>
<sequence length="268" mass="31030">MGNRGTTNANSKRVQQEDVPVLKSHNNLRRDSLCLKKIRGSPGDVYSLNFVFSCTFDCIITIQLCASEFRSAEKDAPTLYFYTPPELENGSFQYKFSKGAIHEFPEKAFTLDFNKYDLEDMTTYKEDEYCPIVITIENQGRNIPQVYRHKCLMLILTKNSRGEYNILIKKQCLLFDKNIFKIEDIYGFEKQDDTGDFGDESTKECIICYTNTKNTVVYPCRHICLCNSCTQVVRMQNSKCPICRLEAEKFITVEIDKQDAEEEVNLYS</sequence>
<dbReference type="EMBL" id="CAMPGE010017253">
    <property type="protein sequence ID" value="CAI2375750.1"/>
    <property type="molecule type" value="Genomic_DNA"/>
</dbReference>
<dbReference type="GO" id="GO:0061630">
    <property type="term" value="F:ubiquitin protein ligase activity"/>
    <property type="evidence" value="ECO:0007669"/>
    <property type="project" value="UniProtKB-EC"/>
</dbReference>
<dbReference type="InterPro" id="IPR045194">
    <property type="entry name" value="MGRN1/RNF157-like"/>
</dbReference>
<dbReference type="Pfam" id="PF13920">
    <property type="entry name" value="zf-C3HC4_3"/>
    <property type="match status" value="1"/>
</dbReference>
<keyword evidence="5 8" id="KW-0863">Zinc-finger</keyword>
<dbReference type="Proteomes" id="UP001295684">
    <property type="component" value="Unassembled WGS sequence"/>
</dbReference>
<evidence type="ECO:0000313" key="10">
    <source>
        <dbReference type="EMBL" id="CAI2375750.1"/>
    </source>
</evidence>
<organism evidence="10 11">
    <name type="scientific">Euplotes crassus</name>
    <dbReference type="NCBI Taxonomy" id="5936"/>
    <lineage>
        <taxon>Eukaryota</taxon>
        <taxon>Sar</taxon>
        <taxon>Alveolata</taxon>
        <taxon>Ciliophora</taxon>
        <taxon>Intramacronucleata</taxon>
        <taxon>Spirotrichea</taxon>
        <taxon>Hypotrichia</taxon>
        <taxon>Euplotida</taxon>
        <taxon>Euplotidae</taxon>
        <taxon>Moneuplotes</taxon>
    </lineage>
</organism>
<evidence type="ECO:0000313" key="11">
    <source>
        <dbReference type="Proteomes" id="UP001295684"/>
    </source>
</evidence>
<dbReference type="InterPro" id="IPR001841">
    <property type="entry name" value="Znf_RING"/>
</dbReference>
<evidence type="ECO:0000256" key="3">
    <source>
        <dbReference type="ARBA" id="ARBA00022679"/>
    </source>
</evidence>